<organism evidence="2 4">
    <name type="scientific">Cephus cinctus</name>
    <name type="common">Wheat stem sawfly</name>
    <dbReference type="NCBI Taxonomy" id="211228"/>
    <lineage>
        <taxon>Eukaryota</taxon>
        <taxon>Metazoa</taxon>
        <taxon>Ecdysozoa</taxon>
        <taxon>Arthropoda</taxon>
        <taxon>Hexapoda</taxon>
        <taxon>Insecta</taxon>
        <taxon>Pterygota</taxon>
        <taxon>Neoptera</taxon>
        <taxon>Endopterygota</taxon>
        <taxon>Hymenoptera</taxon>
        <taxon>Cephoidea</taxon>
        <taxon>Cephidae</taxon>
        <taxon>Cephus</taxon>
    </lineage>
</organism>
<feature type="compositionally biased region" description="Polar residues" evidence="1">
    <location>
        <begin position="680"/>
        <end position="691"/>
    </location>
</feature>
<accession>A0AAJ7FGR0</accession>
<sequence>MPGIHVRSLGRFNRTQEDRECILTVPGSYWLCHKNKIYKFSFKCHNFPRDAKDFPYEKELMNIIRRVIKCLPCQGQQFSTRHLLVTFNHTFWTSQDKMYAMHKFRDKPIAAPSPRAFVLTINITMSHTNINPVDVKDKRSSLRLRNKNLESQVLQCASVTKVSSKNVRLNTNCTVVVVDDDDNDDSRPNCETNTISKSLGNDGANSNDIFAKSDALPISQELLPITPNMKSEDHTSKNNTVPIDTKTKDTDVELEVDSMDVDSNSKESLNTAEGSEQSPLDTMKESAIESTNLLNRHPNDKDNSYCSHSSLISNSPMKLDSRIAIRENTPLSSNVVNHLAFAEEEEDEDFELKVDPADAAPRSADITDLVMEGVMFTIRQDRDSVTVMEQKTKLEMDEVLENSEKVENREGEKCLLNSSLLKLENLITKIEMPVSEEQREVGWTGFTQCSPAIRRVDIPSKGTNLPIDYGHNRKHYSTSRMFENMDVDSNKSTTGTSASEESETESTDDGTDDTEIHKDDEHDSITSEEDSVLPSITLNERGIGTAEIIQLKATKKSGHSFLKRSDEFDFSYHNRTASEKIISKSPMINNGMAYTPVANQFFVNSQKNLYTNSFSNRDSQLSDQKPHRLINLITSNENKCLSNKVFSGPRMISNTVLTNEQIPPSLRNVIRKKTEKQEGNKSLSAEMTNTKNSEDTWENSPSSTDNDLSNHKLHSSNVNNAVQRTDKDTEEAMQTSVLEDQLKTTITTPVTDSTTSSRELQIDIEALVNKISGTMHPVNIRTNVNCGKRNTNSLSKRSLRQRECPMKSSRINASDNREFFIDMRKLVQDITRGVKVVVNRIPITDKTVYKKCTSEQKS</sequence>
<feature type="compositionally biased region" description="Polar residues" evidence="1">
    <location>
        <begin position="698"/>
        <end position="707"/>
    </location>
</feature>
<feature type="region of interest" description="Disordered" evidence="1">
    <location>
        <begin position="226"/>
        <end position="282"/>
    </location>
</feature>
<feature type="compositionally biased region" description="Basic and acidic residues" evidence="1">
    <location>
        <begin position="514"/>
        <end position="525"/>
    </location>
</feature>
<evidence type="ECO:0000313" key="4">
    <source>
        <dbReference type="RefSeq" id="XP_015591013.1"/>
    </source>
</evidence>
<dbReference type="AlphaFoldDB" id="A0AAJ7FGR0"/>
<dbReference type="GeneID" id="107265758"/>
<dbReference type="KEGG" id="ccin:107265758"/>
<dbReference type="RefSeq" id="XP_015591013.1">
    <property type="nucleotide sequence ID" value="XM_015735527.2"/>
</dbReference>
<dbReference type="Proteomes" id="UP000694920">
    <property type="component" value="Unplaced"/>
</dbReference>
<keyword evidence="2" id="KW-1185">Reference proteome</keyword>
<feature type="compositionally biased region" description="Acidic residues" evidence="1">
    <location>
        <begin position="500"/>
        <end position="513"/>
    </location>
</feature>
<proteinExistence type="predicted"/>
<gene>
    <name evidence="3 4 5" type="primary">LOC107265758</name>
</gene>
<name>A0AAJ7FGR0_CEPCN</name>
<feature type="region of interest" description="Disordered" evidence="1">
    <location>
        <begin position="670"/>
        <end position="738"/>
    </location>
</feature>
<feature type="region of interest" description="Disordered" evidence="1">
    <location>
        <begin position="179"/>
        <end position="204"/>
    </location>
</feature>
<dbReference type="RefSeq" id="XP_015591012.1">
    <property type="nucleotide sequence ID" value="XM_015735526.2"/>
</dbReference>
<reference evidence="3 4" key="1">
    <citation type="submission" date="2025-04" db="UniProtKB">
        <authorList>
            <consortium name="RefSeq"/>
        </authorList>
    </citation>
    <scope>IDENTIFICATION</scope>
</reference>
<evidence type="ECO:0000313" key="2">
    <source>
        <dbReference type="Proteomes" id="UP000694920"/>
    </source>
</evidence>
<evidence type="ECO:0000313" key="5">
    <source>
        <dbReference type="RefSeq" id="XP_024938789.1"/>
    </source>
</evidence>
<feature type="compositionally biased region" description="Polar residues" evidence="1">
    <location>
        <begin position="189"/>
        <end position="204"/>
    </location>
</feature>
<dbReference type="RefSeq" id="XP_024938789.1">
    <property type="nucleotide sequence ID" value="XM_025083021.1"/>
</dbReference>
<feature type="region of interest" description="Disordered" evidence="1">
    <location>
        <begin position="480"/>
        <end position="531"/>
    </location>
</feature>
<evidence type="ECO:0000313" key="3">
    <source>
        <dbReference type="RefSeq" id="XP_015591012.1"/>
    </source>
</evidence>
<evidence type="ECO:0000256" key="1">
    <source>
        <dbReference type="SAM" id="MobiDB-lite"/>
    </source>
</evidence>
<feature type="compositionally biased region" description="Polar residues" evidence="1">
    <location>
        <begin position="266"/>
        <end position="280"/>
    </location>
</feature>
<protein>
    <submittedName>
        <fullName evidence="3 4">Uncharacterized protein LOC107265758 isoform X1</fullName>
    </submittedName>
</protein>